<evidence type="ECO:0000256" key="3">
    <source>
        <dbReference type="ARBA" id="ARBA00022989"/>
    </source>
</evidence>
<keyword evidence="4 5" id="KW-0472">Membrane</keyword>
<feature type="transmembrane region" description="Helical" evidence="5">
    <location>
        <begin position="137"/>
        <end position="159"/>
    </location>
</feature>
<dbReference type="Proteomes" id="UP000235828">
    <property type="component" value="Chromosome B"/>
</dbReference>
<evidence type="ECO:0000256" key="5">
    <source>
        <dbReference type="SAM" id="Phobius"/>
    </source>
</evidence>
<protein>
    <submittedName>
        <fullName evidence="7">Sodium/proton antiporter ChaA</fullName>
    </submittedName>
</protein>
<feature type="transmembrane region" description="Helical" evidence="5">
    <location>
        <begin position="376"/>
        <end position="394"/>
    </location>
</feature>
<dbReference type="PANTHER" id="PTHR37958:SF1">
    <property type="entry name" value="SODIUM-POTASSIUM_PROTON ANTIPORTER CHAA"/>
    <property type="match status" value="1"/>
</dbReference>
<dbReference type="KEGG" id="vta:B0419"/>
<accession>A0A2N8ZJE4</accession>
<dbReference type="Pfam" id="PF01699">
    <property type="entry name" value="Na_Ca_ex"/>
    <property type="match status" value="2"/>
</dbReference>
<comment type="subcellular location">
    <subcellularLocation>
        <location evidence="1">Membrane</location>
        <topology evidence="1">Multi-pass membrane protein</topology>
    </subcellularLocation>
</comment>
<feature type="transmembrane region" description="Helical" evidence="5">
    <location>
        <begin position="348"/>
        <end position="369"/>
    </location>
</feature>
<evidence type="ECO:0000256" key="1">
    <source>
        <dbReference type="ARBA" id="ARBA00004141"/>
    </source>
</evidence>
<dbReference type="InterPro" id="IPR052946">
    <property type="entry name" value="Alkaline_pH_Ca-Antiporter"/>
</dbReference>
<evidence type="ECO:0000256" key="4">
    <source>
        <dbReference type="ARBA" id="ARBA00023136"/>
    </source>
</evidence>
<feature type="transmembrane region" description="Helical" evidence="5">
    <location>
        <begin position="101"/>
        <end position="125"/>
    </location>
</feature>
<feature type="transmembrane region" description="Helical" evidence="5">
    <location>
        <begin position="67"/>
        <end position="89"/>
    </location>
</feature>
<keyword evidence="3 5" id="KW-1133">Transmembrane helix</keyword>
<dbReference type="EMBL" id="LT960612">
    <property type="protein sequence ID" value="SON52030.1"/>
    <property type="molecule type" value="Genomic_DNA"/>
</dbReference>
<evidence type="ECO:0000256" key="2">
    <source>
        <dbReference type="ARBA" id="ARBA00022692"/>
    </source>
</evidence>
<proteinExistence type="predicted"/>
<keyword evidence="8" id="KW-1185">Reference proteome</keyword>
<feature type="transmembrane region" description="Helical" evidence="5">
    <location>
        <begin position="203"/>
        <end position="222"/>
    </location>
</feature>
<reference evidence="7 8" key="1">
    <citation type="submission" date="2017-10" db="EMBL/GenBank/DDBJ databases">
        <authorList>
            <person name="Banno H."/>
            <person name="Chua N.-H."/>
        </authorList>
    </citation>
    <scope>NUCLEOTIDE SEQUENCE [LARGE SCALE GENOMIC DNA]</scope>
    <source>
        <strain evidence="7">Vibrio tapetis CECT4600</strain>
    </source>
</reference>
<dbReference type="PANTHER" id="PTHR37958">
    <property type="entry name" value="SODIUM-POTASSIUM/PROTON ANTIPORTER CHAA"/>
    <property type="match status" value="1"/>
</dbReference>
<evidence type="ECO:0000259" key="6">
    <source>
        <dbReference type="Pfam" id="PF01699"/>
    </source>
</evidence>
<dbReference type="InterPro" id="IPR004837">
    <property type="entry name" value="NaCa_Exmemb"/>
</dbReference>
<evidence type="ECO:0000313" key="8">
    <source>
        <dbReference type="Proteomes" id="UP000235828"/>
    </source>
</evidence>
<feature type="transmembrane region" description="Helical" evidence="5">
    <location>
        <begin position="42"/>
        <end position="61"/>
    </location>
</feature>
<evidence type="ECO:0000313" key="7">
    <source>
        <dbReference type="EMBL" id="SON52030.1"/>
    </source>
</evidence>
<keyword evidence="2 5" id="KW-0812">Transmembrane</keyword>
<dbReference type="GO" id="GO:0015385">
    <property type="term" value="F:sodium:proton antiporter activity"/>
    <property type="evidence" value="ECO:0007669"/>
    <property type="project" value="TreeGrafter"/>
</dbReference>
<dbReference type="GO" id="GO:0005886">
    <property type="term" value="C:plasma membrane"/>
    <property type="evidence" value="ECO:0007669"/>
    <property type="project" value="TreeGrafter"/>
</dbReference>
<feature type="transmembrane region" description="Helical" evidence="5">
    <location>
        <begin position="278"/>
        <end position="298"/>
    </location>
</feature>
<feature type="domain" description="Sodium/calcium exchanger membrane region" evidence="6">
    <location>
        <begin position="253"/>
        <end position="393"/>
    </location>
</feature>
<name>A0A2N8ZJE4_9VIBR</name>
<feature type="transmembrane region" description="Helical" evidence="5">
    <location>
        <begin position="319"/>
        <end position="342"/>
    </location>
</feature>
<dbReference type="AlphaFoldDB" id="A0A2N8ZJE4"/>
<sequence length="395" mass="42290">MSKSLPYGGRSEHSRINTLLGPYGVGINEKLKMYKTLKQEKTLLLGILTVIFFKTLGENMLTSSLSIFSYVITTAVLFYVAMTAIFAVVRHSDSLAIKLGDPFGTLILTLSVISLEVIMISSVMLTGDPNPVLARDTMFAVIMAVLNGFVGITLLVGGMKYHTQSYNLDGIKAYLVAIIPLAMLCLILPNFTSSSDNGNMSLSLMGTLVLASIALYGVFLFIQTRSHTHFFIDADNKSEHDHHGPVSSNLFHTVMLISYLLIVILLAKGLAIPINDSISVMGAPAALGGLVVALIILAPEAVGAVKAALTNQLQRAINLFFGSVLATIALTVPAVLLISGVMDQPLKLGLESAEMVLLAATLLMTSVSFSSGRTNSLNGATHLVLFFAYLILMFD</sequence>
<dbReference type="GO" id="GO:0015386">
    <property type="term" value="F:potassium:proton antiporter activity"/>
    <property type="evidence" value="ECO:0007669"/>
    <property type="project" value="TreeGrafter"/>
</dbReference>
<feature type="domain" description="Sodium/calcium exchanger membrane region" evidence="6">
    <location>
        <begin position="71"/>
        <end position="224"/>
    </location>
</feature>
<feature type="transmembrane region" description="Helical" evidence="5">
    <location>
        <begin position="171"/>
        <end position="191"/>
    </location>
</feature>
<feature type="transmembrane region" description="Helical" evidence="5">
    <location>
        <begin position="250"/>
        <end position="272"/>
    </location>
</feature>
<organism evidence="7 8">
    <name type="scientific">Vibrio tapetis subsp. tapetis</name>
    <dbReference type="NCBI Taxonomy" id="1671868"/>
    <lineage>
        <taxon>Bacteria</taxon>
        <taxon>Pseudomonadati</taxon>
        <taxon>Pseudomonadota</taxon>
        <taxon>Gammaproteobacteria</taxon>
        <taxon>Vibrionales</taxon>
        <taxon>Vibrionaceae</taxon>
        <taxon>Vibrio</taxon>
    </lineage>
</organism>
<gene>
    <name evidence="7" type="primary">chaA</name>
    <name evidence="7" type="ORF">VTAP4600_B0419</name>
</gene>